<protein>
    <recommendedName>
        <fullName evidence="2">N-acetylglucosaminylphosphatidylinositol deacetylase</fullName>
        <ecNumber evidence="2">3.5.1.89</ecNumber>
    </recommendedName>
</protein>
<evidence type="ECO:0000313" key="3">
    <source>
        <dbReference type="EMBL" id="GAQ90951.1"/>
    </source>
</evidence>
<dbReference type="OrthoDB" id="440160at2759"/>
<dbReference type="GO" id="GO:0005783">
    <property type="term" value="C:endoplasmic reticulum"/>
    <property type="evidence" value="ECO:0000318"/>
    <property type="project" value="GO_Central"/>
</dbReference>
<dbReference type="EC" id="3.5.1.89" evidence="2"/>
<dbReference type="STRING" id="105231.A0A1Y1IP53"/>
<dbReference type="Proteomes" id="UP000054558">
    <property type="component" value="Unassembled WGS sequence"/>
</dbReference>
<dbReference type="GO" id="GO:0006506">
    <property type="term" value="P:GPI anchor biosynthetic process"/>
    <property type="evidence" value="ECO:0007669"/>
    <property type="project" value="UniProtKB-UniPathway"/>
</dbReference>
<dbReference type="GO" id="GO:0016020">
    <property type="term" value="C:membrane"/>
    <property type="evidence" value="ECO:0007669"/>
    <property type="project" value="GOC"/>
</dbReference>
<name>A0A1Y1IP53_KLENI</name>
<dbReference type="GO" id="GO:0000225">
    <property type="term" value="F:N-acetylglucosaminylphosphatidylinositol deacetylase activity"/>
    <property type="evidence" value="ECO:0000318"/>
    <property type="project" value="GO_Central"/>
</dbReference>
<dbReference type="InterPro" id="IPR003737">
    <property type="entry name" value="GlcNAc_PI_deacetylase-related"/>
</dbReference>
<dbReference type="EMBL" id="DF237655">
    <property type="protein sequence ID" value="GAQ90951.1"/>
    <property type="molecule type" value="Genomic_DNA"/>
</dbReference>
<dbReference type="Gene3D" id="3.40.50.10320">
    <property type="entry name" value="LmbE-like"/>
    <property type="match status" value="1"/>
</dbReference>
<comment type="similarity">
    <text evidence="1">Belongs to the PIGL family.</text>
</comment>
<dbReference type="PANTHER" id="PTHR12993">
    <property type="entry name" value="N-ACETYLGLUCOSAMINYL-PHOSPHATIDYLINOSITOL DE-N-ACETYLASE-RELATED"/>
    <property type="match status" value="1"/>
</dbReference>
<proteinExistence type="inferred from homology"/>
<evidence type="ECO:0000313" key="4">
    <source>
        <dbReference type="Proteomes" id="UP000054558"/>
    </source>
</evidence>
<gene>
    <name evidence="3" type="ORF">KFL_007060080</name>
</gene>
<dbReference type="InterPro" id="IPR024078">
    <property type="entry name" value="LmbE-like_dom_sf"/>
</dbReference>
<dbReference type="SUPFAM" id="SSF102588">
    <property type="entry name" value="LmbE-like"/>
    <property type="match status" value="1"/>
</dbReference>
<keyword evidence="4" id="KW-1185">Reference proteome</keyword>
<evidence type="ECO:0000256" key="1">
    <source>
        <dbReference type="ARBA" id="ARBA00006066"/>
    </source>
</evidence>
<accession>A0A1Y1IP53</accession>
<reference evidence="3 4" key="1">
    <citation type="journal article" date="2014" name="Nat. Commun.">
        <title>Klebsormidium flaccidum genome reveals primary factors for plant terrestrial adaptation.</title>
        <authorList>
            <person name="Hori K."/>
            <person name="Maruyama F."/>
            <person name="Fujisawa T."/>
            <person name="Togashi T."/>
            <person name="Yamamoto N."/>
            <person name="Seo M."/>
            <person name="Sato S."/>
            <person name="Yamada T."/>
            <person name="Mori H."/>
            <person name="Tajima N."/>
            <person name="Moriyama T."/>
            <person name="Ikeuchi M."/>
            <person name="Watanabe M."/>
            <person name="Wada H."/>
            <person name="Kobayashi K."/>
            <person name="Saito M."/>
            <person name="Masuda T."/>
            <person name="Sasaki-Sekimoto Y."/>
            <person name="Mashiguchi K."/>
            <person name="Awai K."/>
            <person name="Shimojima M."/>
            <person name="Masuda S."/>
            <person name="Iwai M."/>
            <person name="Nobusawa T."/>
            <person name="Narise T."/>
            <person name="Kondo S."/>
            <person name="Saito H."/>
            <person name="Sato R."/>
            <person name="Murakawa M."/>
            <person name="Ihara Y."/>
            <person name="Oshima-Yamada Y."/>
            <person name="Ohtaka K."/>
            <person name="Satoh M."/>
            <person name="Sonobe K."/>
            <person name="Ishii M."/>
            <person name="Ohtani R."/>
            <person name="Kanamori-Sato M."/>
            <person name="Honoki R."/>
            <person name="Miyazaki D."/>
            <person name="Mochizuki H."/>
            <person name="Umetsu J."/>
            <person name="Higashi K."/>
            <person name="Shibata D."/>
            <person name="Kamiya Y."/>
            <person name="Sato N."/>
            <person name="Nakamura Y."/>
            <person name="Tabata S."/>
            <person name="Ida S."/>
            <person name="Kurokawa K."/>
            <person name="Ohta H."/>
        </authorList>
    </citation>
    <scope>NUCLEOTIDE SEQUENCE [LARGE SCALE GENOMIC DNA]</scope>
    <source>
        <strain evidence="3 4">NIES-2285</strain>
    </source>
</reference>
<dbReference type="OMA" id="YVLESVN"/>
<dbReference type="AlphaFoldDB" id="A0A1Y1IP53"/>
<sequence length="270" mass="28853">MARPLALASSILVGAVAITACLVYSMLGSCTLEIAPAGASGPVPILLVTAHPDDEAMFFAPSLLAVARANCCRVFILCLSNGNADGLGPLRAVELLAAAPLLGVQPTDVSVVDDPGLQDGKKQRWDQATARQLIRTAIQEHGVQMVLTFDGDGVSGHPNHKAVHEAVRAVAQEAPAATPVRYWELLSMGVVRKFLGPLDVAFSIFECQTLHRMGGGCCIEGAAAASAASMRQHASQNVWFRRWFVLLSRYSYINSWRPIMIESESLDSES</sequence>
<dbReference type="PROSITE" id="PS51257">
    <property type="entry name" value="PROKAR_LIPOPROTEIN"/>
    <property type="match status" value="1"/>
</dbReference>
<evidence type="ECO:0000256" key="2">
    <source>
        <dbReference type="ARBA" id="ARBA00012176"/>
    </source>
</evidence>
<dbReference type="UniPathway" id="UPA00196"/>
<dbReference type="Pfam" id="PF02585">
    <property type="entry name" value="PIG-L"/>
    <property type="match status" value="1"/>
</dbReference>
<dbReference type="PANTHER" id="PTHR12993:SF11">
    <property type="entry name" value="N-ACETYLGLUCOSAMINYL-PHOSPHATIDYLINOSITOL DE-N-ACETYLASE"/>
    <property type="match status" value="1"/>
</dbReference>
<organism evidence="3 4">
    <name type="scientific">Klebsormidium nitens</name>
    <name type="common">Green alga</name>
    <name type="synonym">Ulothrix nitens</name>
    <dbReference type="NCBI Taxonomy" id="105231"/>
    <lineage>
        <taxon>Eukaryota</taxon>
        <taxon>Viridiplantae</taxon>
        <taxon>Streptophyta</taxon>
        <taxon>Klebsormidiophyceae</taxon>
        <taxon>Klebsormidiales</taxon>
        <taxon>Klebsormidiaceae</taxon>
        <taxon>Klebsormidium</taxon>
    </lineage>
</organism>